<sequence length="129" mass="13349">MSSRPRTLTREFGTALAVLAVYVLTLLAPLHQAAGLQRDLAALGYETQGSWSVCAPLVDDGDGSPRALVQVKCPASGVGKNELLAVLPAAIVIAPRLDTAVVLAFMDAPHLASGPENRAGRSRAPPVLA</sequence>
<dbReference type="OrthoDB" id="7950620at2"/>
<gene>
    <name evidence="1" type="ORF">DEVEQU_01486</name>
</gene>
<keyword evidence="2" id="KW-1185">Reference proteome</keyword>
<name>A0A3S5D3C4_9HYPH</name>
<dbReference type="RefSeq" id="WP_126149933.1">
    <property type="nucleotide sequence ID" value="NZ_JBHTMH010000003.1"/>
</dbReference>
<accession>A0A3S5D3C4</accession>
<dbReference type="Proteomes" id="UP000268844">
    <property type="component" value="Unassembled WGS sequence"/>
</dbReference>
<reference evidence="1 2" key="1">
    <citation type="submission" date="2018-12" db="EMBL/GenBank/DDBJ databases">
        <authorList>
            <person name="Criscuolo A."/>
        </authorList>
    </citation>
    <scope>NUCLEOTIDE SEQUENCE [LARGE SCALE GENOMIC DNA]</scope>
    <source>
        <strain evidence="1">ACIP1116281</strain>
    </source>
</reference>
<evidence type="ECO:0000313" key="1">
    <source>
        <dbReference type="EMBL" id="VDS04351.1"/>
    </source>
</evidence>
<proteinExistence type="predicted"/>
<dbReference type="EMBL" id="UZWD01000022">
    <property type="protein sequence ID" value="VDS04351.1"/>
    <property type="molecule type" value="Genomic_DNA"/>
</dbReference>
<dbReference type="AlphaFoldDB" id="A0A3S5D3C4"/>
<evidence type="ECO:0000313" key="2">
    <source>
        <dbReference type="Proteomes" id="UP000268844"/>
    </source>
</evidence>
<protein>
    <submittedName>
        <fullName evidence="1">Uncharacterized protein</fullName>
    </submittedName>
</protein>
<organism evidence="1 2">
    <name type="scientific">Devosia equisanguinis</name>
    <dbReference type="NCBI Taxonomy" id="2490941"/>
    <lineage>
        <taxon>Bacteria</taxon>
        <taxon>Pseudomonadati</taxon>
        <taxon>Pseudomonadota</taxon>
        <taxon>Alphaproteobacteria</taxon>
        <taxon>Hyphomicrobiales</taxon>
        <taxon>Devosiaceae</taxon>
        <taxon>Devosia</taxon>
    </lineage>
</organism>